<accession>W0F1C0</accession>
<dbReference type="HOGENOM" id="CLU_893348_0_0_10"/>
<evidence type="ECO:0000256" key="3">
    <source>
        <dbReference type="ARBA" id="ARBA00022801"/>
    </source>
</evidence>
<evidence type="ECO:0000256" key="2">
    <source>
        <dbReference type="ARBA" id="ARBA00009865"/>
    </source>
</evidence>
<evidence type="ECO:0000256" key="4">
    <source>
        <dbReference type="ARBA" id="ARBA00023295"/>
    </source>
</evidence>
<sequence>MHFGIAANAQAGTVPKPLYDDPIYHGAADPVVIYNKAKKKWWLFYTNRRATDTDSTVRWVHGTRIGIAESADGTTWRYLDTANINYRPDAGYTFWAPDITEYNGIYHMYVTYVPGTFADWNHPRRIIHLTSKDLLNWHYETTLDLSSEKVIDPAVFKSGDGHWYLWYNNEKDGKSIYYAESNDLYHWTDKGKAIATRGEGPKVFYWKNKYFMIVDVWKGMEVFSSNDLKNWERQTGRILELPGKGRDDQAIGGHCDVVVNDGKAYIIYFTHPGRSKDHPAAKGSFDDKRSVLQLAELHYENGTITCDRDEELAVKWKR</sequence>
<dbReference type="AlphaFoldDB" id="W0F1C0"/>
<organism evidence="8 9">
    <name type="scientific">Niabella soli DSM 19437</name>
    <dbReference type="NCBI Taxonomy" id="929713"/>
    <lineage>
        <taxon>Bacteria</taxon>
        <taxon>Pseudomonadati</taxon>
        <taxon>Bacteroidota</taxon>
        <taxon>Chitinophagia</taxon>
        <taxon>Chitinophagales</taxon>
        <taxon>Chitinophagaceae</taxon>
        <taxon>Niabella</taxon>
    </lineage>
</organism>
<evidence type="ECO:0000313" key="8">
    <source>
        <dbReference type="EMBL" id="AHF15141.1"/>
    </source>
</evidence>
<comment type="similarity">
    <text evidence="2 7">Belongs to the glycosyl hydrolase 43 family.</text>
</comment>
<dbReference type="InterPro" id="IPR050727">
    <property type="entry name" value="GH43_arabinanases"/>
</dbReference>
<dbReference type="PANTHER" id="PTHR43301">
    <property type="entry name" value="ARABINAN ENDO-1,5-ALPHA-L-ARABINOSIDASE"/>
    <property type="match status" value="1"/>
</dbReference>
<feature type="site" description="Important for catalytic activity, responsible for pKa modulation of the active site Glu and correct orientation of both the proton donor and substrate" evidence="6">
    <location>
        <position position="152"/>
    </location>
</feature>
<reference evidence="8 9" key="1">
    <citation type="submission" date="2013-12" db="EMBL/GenBank/DDBJ databases">
        <authorList>
            <consortium name="DOE Joint Genome Institute"/>
            <person name="Eisen J."/>
            <person name="Huntemann M."/>
            <person name="Han J."/>
            <person name="Chen A."/>
            <person name="Kyrpides N."/>
            <person name="Mavromatis K."/>
            <person name="Markowitz V."/>
            <person name="Palaniappan K."/>
            <person name="Ivanova N."/>
            <person name="Schaumberg A."/>
            <person name="Pati A."/>
            <person name="Liolios K."/>
            <person name="Nordberg H.P."/>
            <person name="Cantor M.N."/>
            <person name="Hua S.X."/>
            <person name="Woyke T."/>
        </authorList>
    </citation>
    <scope>NUCLEOTIDE SEQUENCE [LARGE SCALE GENOMIC DNA]</scope>
    <source>
        <strain evidence="9">DSM 19437</strain>
    </source>
</reference>
<dbReference type="SUPFAM" id="SSF75005">
    <property type="entry name" value="Arabinanase/levansucrase/invertase"/>
    <property type="match status" value="1"/>
</dbReference>
<evidence type="ECO:0000256" key="7">
    <source>
        <dbReference type="RuleBase" id="RU361187"/>
    </source>
</evidence>
<dbReference type="EMBL" id="CP007035">
    <property type="protein sequence ID" value="AHF15141.1"/>
    <property type="molecule type" value="Genomic_DNA"/>
</dbReference>
<evidence type="ECO:0000256" key="5">
    <source>
        <dbReference type="PIRSR" id="PIRSR606710-1"/>
    </source>
</evidence>
<dbReference type="eggNOG" id="COG1621">
    <property type="taxonomic scope" value="Bacteria"/>
</dbReference>
<dbReference type="STRING" id="929713.NIASO_08145"/>
<evidence type="ECO:0000313" key="9">
    <source>
        <dbReference type="Proteomes" id="UP000003586"/>
    </source>
</evidence>
<dbReference type="InterPro" id="IPR006710">
    <property type="entry name" value="Glyco_hydro_43"/>
</dbReference>
<dbReference type="InterPro" id="IPR023296">
    <property type="entry name" value="Glyco_hydro_beta-prop_sf"/>
</dbReference>
<proteinExistence type="inferred from homology"/>
<keyword evidence="9" id="KW-1185">Reference proteome</keyword>
<dbReference type="KEGG" id="nso:NIASO_08145"/>
<name>W0F1C0_9BACT</name>
<evidence type="ECO:0000256" key="1">
    <source>
        <dbReference type="ARBA" id="ARBA00004834"/>
    </source>
</evidence>
<keyword evidence="4 7" id="KW-0326">Glycosidase</keyword>
<keyword evidence="3 7" id="KW-0378">Hydrolase</keyword>
<comment type="pathway">
    <text evidence="1">Glycan metabolism; L-arabinan degradation.</text>
</comment>
<dbReference type="Gene3D" id="2.115.10.20">
    <property type="entry name" value="Glycosyl hydrolase domain, family 43"/>
    <property type="match status" value="1"/>
</dbReference>
<dbReference type="Proteomes" id="UP000003586">
    <property type="component" value="Chromosome"/>
</dbReference>
<feature type="active site" description="Proton acceptor" evidence="5">
    <location>
        <position position="29"/>
    </location>
</feature>
<feature type="active site" description="Proton donor" evidence="5">
    <location>
        <position position="199"/>
    </location>
</feature>
<dbReference type="PANTHER" id="PTHR43301:SF3">
    <property type="entry name" value="ARABINAN ENDO-1,5-ALPHA-L-ARABINOSIDASE A-RELATED"/>
    <property type="match status" value="1"/>
</dbReference>
<gene>
    <name evidence="8" type="ORF">NIASO_08145</name>
</gene>
<evidence type="ECO:0000256" key="6">
    <source>
        <dbReference type="PIRSR" id="PIRSR606710-2"/>
    </source>
</evidence>
<dbReference type="GO" id="GO:0005975">
    <property type="term" value="P:carbohydrate metabolic process"/>
    <property type="evidence" value="ECO:0007669"/>
    <property type="project" value="InterPro"/>
</dbReference>
<protein>
    <submittedName>
        <fullName evidence="8">Glycosyl hydrolase</fullName>
    </submittedName>
</protein>
<dbReference type="CDD" id="cd08984">
    <property type="entry name" value="GH43-like"/>
    <property type="match status" value="1"/>
</dbReference>
<dbReference type="Pfam" id="PF04616">
    <property type="entry name" value="Glyco_hydro_43"/>
    <property type="match status" value="1"/>
</dbReference>
<dbReference type="GO" id="GO:0004553">
    <property type="term" value="F:hydrolase activity, hydrolyzing O-glycosyl compounds"/>
    <property type="evidence" value="ECO:0007669"/>
    <property type="project" value="InterPro"/>
</dbReference>